<dbReference type="EMBL" id="CAJVPQ010003937">
    <property type="protein sequence ID" value="CAG8640783.1"/>
    <property type="molecule type" value="Genomic_DNA"/>
</dbReference>
<dbReference type="Proteomes" id="UP000789570">
    <property type="component" value="Unassembled WGS sequence"/>
</dbReference>
<keyword evidence="2" id="KW-1185">Reference proteome</keyword>
<evidence type="ECO:0000313" key="2">
    <source>
        <dbReference type="Proteomes" id="UP000789570"/>
    </source>
</evidence>
<protein>
    <submittedName>
        <fullName evidence="1">13549_t:CDS:1</fullName>
    </submittedName>
</protein>
<dbReference type="AlphaFoldDB" id="A0A9N9DLI9"/>
<accession>A0A9N9DLI9</accession>
<organism evidence="1 2">
    <name type="scientific">Funneliformis caledonium</name>
    <dbReference type="NCBI Taxonomy" id="1117310"/>
    <lineage>
        <taxon>Eukaryota</taxon>
        <taxon>Fungi</taxon>
        <taxon>Fungi incertae sedis</taxon>
        <taxon>Mucoromycota</taxon>
        <taxon>Glomeromycotina</taxon>
        <taxon>Glomeromycetes</taxon>
        <taxon>Glomerales</taxon>
        <taxon>Glomeraceae</taxon>
        <taxon>Funneliformis</taxon>
    </lineage>
</organism>
<evidence type="ECO:0000313" key="1">
    <source>
        <dbReference type="EMBL" id="CAG8640783.1"/>
    </source>
</evidence>
<reference evidence="1" key="1">
    <citation type="submission" date="2021-06" db="EMBL/GenBank/DDBJ databases">
        <authorList>
            <person name="Kallberg Y."/>
            <person name="Tangrot J."/>
            <person name="Rosling A."/>
        </authorList>
    </citation>
    <scope>NUCLEOTIDE SEQUENCE</scope>
    <source>
        <strain evidence="1">UK204</strain>
    </source>
</reference>
<dbReference type="OrthoDB" id="2740448at2759"/>
<sequence>MTLINLLSETRIGFETITNTSTLTTNGFEDVNVKAFRTLLNVNYDYVCWIRESTEKYWLRILDDRLLKFLFSTYYINSEHIFVVFRPKGQPSPNTSLSDTSFSNEVDAIASFQGLSLSTASVDNEIEPFTQTSLKELNPSEVMTIKNIAVNWSSFSDFITSKLGEGVSLFNISLSAEMRNREFATIQLTHPIWTHYILRENKGADDLLELFASTCEKIMSYEIELKKLGNPTAKFFFSDVYFSEEEIEYLLNFPTTSGLPVSRLLEVALSDKMDSYQLCSSYDLAPLYNKYLTCERVFKKKKISRII</sequence>
<proteinExistence type="predicted"/>
<name>A0A9N9DLI9_9GLOM</name>
<comment type="caution">
    <text evidence="1">The sequence shown here is derived from an EMBL/GenBank/DDBJ whole genome shotgun (WGS) entry which is preliminary data.</text>
</comment>
<gene>
    <name evidence="1" type="ORF">FCALED_LOCUS10553</name>
</gene>